<evidence type="ECO:0008006" key="3">
    <source>
        <dbReference type="Google" id="ProtNLM"/>
    </source>
</evidence>
<protein>
    <recommendedName>
        <fullName evidence="3">DUF192 domain-containing protein</fullName>
    </recommendedName>
</protein>
<dbReference type="InterPro" id="IPR038695">
    <property type="entry name" value="Saro_0823-like_sf"/>
</dbReference>
<reference evidence="1 2" key="1">
    <citation type="journal article" date="2016" name="Nat. Commun.">
        <title>Thousands of microbial genomes shed light on interconnected biogeochemical processes in an aquifer system.</title>
        <authorList>
            <person name="Anantharaman K."/>
            <person name="Brown C.T."/>
            <person name="Hug L.A."/>
            <person name="Sharon I."/>
            <person name="Castelle C.J."/>
            <person name="Probst A.J."/>
            <person name="Thomas B.C."/>
            <person name="Singh A."/>
            <person name="Wilkins M.J."/>
            <person name="Karaoz U."/>
            <person name="Brodie E.L."/>
            <person name="Williams K.H."/>
            <person name="Hubbard S.S."/>
            <person name="Banfield J.F."/>
        </authorList>
    </citation>
    <scope>NUCLEOTIDE SEQUENCE [LARGE SCALE GENOMIC DNA]</scope>
</reference>
<dbReference type="Proteomes" id="UP000177122">
    <property type="component" value="Unassembled WGS sequence"/>
</dbReference>
<accession>A0A1G2CWL7</accession>
<dbReference type="EMBL" id="MHLI01000007">
    <property type="protein sequence ID" value="OGZ05744.1"/>
    <property type="molecule type" value="Genomic_DNA"/>
</dbReference>
<dbReference type="PANTHER" id="PTHR37953">
    <property type="entry name" value="UPF0127 PROTEIN MJ1496"/>
    <property type="match status" value="1"/>
</dbReference>
<name>A0A1G2CWL7_9BACT</name>
<dbReference type="AlphaFoldDB" id="A0A1G2CWL7"/>
<sequence length="162" mass="18629">MSKRTRMFVLPSLIFMSLFAFLLFGHVRQTIHDRVLCSHGTHLLHLSDPIVVTVLRTQEEHRRGLSGKEELPPDEGVIFDFGVVGPQHFWMKDMRFSLDMIFLDSDWRVVKIFSAVHPDSYPDSFDSPDDTRYALEVTSGLVAREQLTVGTALRMLSCEEIY</sequence>
<evidence type="ECO:0000313" key="2">
    <source>
        <dbReference type="Proteomes" id="UP000177122"/>
    </source>
</evidence>
<dbReference type="PANTHER" id="PTHR37953:SF1">
    <property type="entry name" value="UPF0127 PROTEIN MJ1496"/>
    <property type="match status" value="1"/>
</dbReference>
<gene>
    <name evidence="1" type="ORF">A2845_01185</name>
</gene>
<dbReference type="InterPro" id="IPR003795">
    <property type="entry name" value="DUF192"/>
</dbReference>
<evidence type="ECO:0000313" key="1">
    <source>
        <dbReference type="EMBL" id="OGZ05744.1"/>
    </source>
</evidence>
<dbReference type="Gene3D" id="2.60.120.1140">
    <property type="entry name" value="Protein of unknown function DUF192"/>
    <property type="match status" value="1"/>
</dbReference>
<dbReference type="Pfam" id="PF02643">
    <property type="entry name" value="DUF192"/>
    <property type="match status" value="1"/>
</dbReference>
<organism evidence="1 2">
    <name type="scientific">Candidatus Lloydbacteria bacterium RIFCSPHIGHO2_01_FULL_49_22</name>
    <dbReference type="NCBI Taxonomy" id="1798658"/>
    <lineage>
        <taxon>Bacteria</taxon>
        <taxon>Candidatus Lloydiibacteriota</taxon>
    </lineage>
</organism>
<proteinExistence type="predicted"/>
<comment type="caution">
    <text evidence="1">The sequence shown here is derived from an EMBL/GenBank/DDBJ whole genome shotgun (WGS) entry which is preliminary data.</text>
</comment>